<sequence length="62" mass="7161">MKLKMVHRRDASGRGMFKSLGEDMIAEERASEEELSEIHKLKDESMSGMHVEWGKLKKELSL</sequence>
<proteinExistence type="predicted"/>
<protein>
    <submittedName>
        <fullName evidence="1">Uncharacterized protein</fullName>
    </submittedName>
</protein>
<name>A0AC61L3A2_9EURY</name>
<organism evidence="1 2">
    <name type="scientific">Candidatus Methanogaster sp</name>
    <dbReference type="NCBI Taxonomy" id="3386292"/>
    <lineage>
        <taxon>Archaea</taxon>
        <taxon>Methanobacteriati</taxon>
        <taxon>Methanobacteriota</taxon>
        <taxon>Stenosarchaea group</taxon>
        <taxon>Methanomicrobia</taxon>
        <taxon>Methanosarcinales</taxon>
        <taxon>ANME-2 cluster</taxon>
        <taxon>Candidatus Methanogasteraceae</taxon>
        <taxon>Candidatus Methanogaster</taxon>
    </lineage>
</organism>
<reference evidence="1" key="1">
    <citation type="submission" date="2018-01" db="EMBL/GenBank/DDBJ databases">
        <authorList>
            <person name="Krukenberg V."/>
        </authorList>
    </citation>
    <scope>NUCLEOTIDE SEQUENCE</scope>
    <source>
        <strain evidence="1">E20ANME2</strain>
    </source>
</reference>
<evidence type="ECO:0000313" key="2">
    <source>
        <dbReference type="Proteomes" id="UP000248329"/>
    </source>
</evidence>
<dbReference type="Proteomes" id="UP000248329">
    <property type="component" value="Unassembled WGS sequence"/>
</dbReference>
<gene>
    <name evidence="1" type="ORF">C4B59_07450</name>
</gene>
<comment type="caution">
    <text evidence="1">The sequence shown here is derived from an EMBL/GenBank/DDBJ whole genome shotgun (WGS) entry which is preliminary data.</text>
</comment>
<accession>A0AC61L3A2</accession>
<dbReference type="EMBL" id="PQXF01000011">
    <property type="protein sequence ID" value="PXF60815.1"/>
    <property type="molecule type" value="Genomic_DNA"/>
</dbReference>
<evidence type="ECO:0000313" key="1">
    <source>
        <dbReference type="EMBL" id="PXF60815.1"/>
    </source>
</evidence>